<sequence length="574" mass="62486">MAAATAQLRGVTFTYRGQSRPALVDVDLGLRPGEFTVVLGASGAGKSTLCYCLNGLVPHFFRGEMRGEVRIDGVSTRRRRVCEWAEDVGFVFQDFEGQLFATSVALEVAFGPESFCVPAAELRRRVAEALEAVGLAGYEDREPASLSGGQKQRLAVAAALALQPRLLVMDEPITDLDPVGKQEVLAVARRLRAGDVTVLVAEHEVEQALTADRVVVLQEGRVVADGPPDQVLTRAAWLEGMGVQPPGAAVLLERLGLRPELDERAAVEALTAAGWCVEPEALERLRQRDAERASRYGPVILEVRDLEHRYPGGRTALRGVNLTVRAGEFVAVVGPNGSGKTTLVKHLAGLLRPTAGEVRVAGSSVAQRSLRELSRTVGYVFQNPDHQLFAETVFDEVAFGLRNQGLSEREVRTRVAEALAAVGLEGREGDDPFRMTRGERQRVAVASVLALRPPVLILDEPTTGLDHLERERMMDLVQRLNDAGHTVIMVTHAMDVVARYAHRTVVVQDGRILLDGPTRAVLAREAELGRADLRPPQLVRMANRLGVPLLTVDEWMLALRPRGPRPAAQEVGNR</sequence>
<dbReference type="Proteomes" id="UP001304683">
    <property type="component" value="Chromosome"/>
</dbReference>
<dbReference type="InterPro" id="IPR017871">
    <property type="entry name" value="ABC_transporter-like_CS"/>
</dbReference>
<keyword evidence="4" id="KW-1003">Cell membrane</keyword>
<dbReference type="Gene3D" id="3.40.50.300">
    <property type="entry name" value="P-loop containing nucleotide triphosphate hydrolases"/>
    <property type="match status" value="2"/>
</dbReference>
<keyword evidence="8" id="KW-0472">Membrane</keyword>
<dbReference type="InterPro" id="IPR015856">
    <property type="entry name" value="ABC_transpr_CbiO/EcfA_su"/>
</dbReference>
<evidence type="ECO:0000256" key="6">
    <source>
        <dbReference type="ARBA" id="ARBA00022840"/>
    </source>
</evidence>
<dbReference type="EMBL" id="CP132508">
    <property type="protein sequence ID" value="WPD18051.1"/>
    <property type="molecule type" value="Genomic_DNA"/>
</dbReference>
<evidence type="ECO:0000259" key="9">
    <source>
        <dbReference type="PROSITE" id="PS50893"/>
    </source>
</evidence>
<keyword evidence="3" id="KW-0813">Transport</keyword>
<evidence type="ECO:0000256" key="8">
    <source>
        <dbReference type="ARBA" id="ARBA00023136"/>
    </source>
</evidence>
<feature type="domain" description="ABC transporter" evidence="9">
    <location>
        <begin position="301"/>
        <end position="534"/>
    </location>
</feature>
<dbReference type="InterPro" id="IPR003439">
    <property type="entry name" value="ABC_transporter-like_ATP-bd"/>
</dbReference>
<evidence type="ECO:0000313" key="10">
    <source>
        <dbReference type="EMBL" id="WPD18051.1"/>
    </source>
</evidence>
<evidence type="ECO:0000256" key="3">
    <source>
        <dbReference type="ARBA" id="ARBA00022448"/>
    </source>
</evidence>
<accession>A0ABZ0QKV0</accession>
<evidence type="ECO:0000256" key="1">
    <source>
        <dbReference type="ARBA" id="ARBA00004202"/>
    </source>
</evidence>
<proteinExistence type="inferred from homology"/>
<evidence type="ECO:0000256" key="4">
    <source>
        <dbReference type="ARBA" id="ARBA00022475"/>
    </source>
</evidence>
<dbReference type="PROSITE" id="PS50893">
    <property type="entry name" value="ABC_TRANSPORTER_2"/>
    <property type="match status" value="2"/>
</dbReference>
<name>A0ABZ0QKV0_9FIRM</name>
<dbReference type="InterPro" id="IPR003593">
    <property type="entry name" value="AAA+_ATPase"/>
</dbReference>
<dbReference type="CDD" id="cd03225">
    <property type="entry name" value="ABC_cobalt_CbiO_domain1"/>
    <property type="match status" value="2"/>
</dbReference>
<keyword evidence="6" id="KW-0067">ATP-binding</keyword>
<comment type="similarity">
    <text evidence="2">Belongs to the ABC transporter superfamily.</text>
</comment>
<dbReference type="InterPro" id="IPR027417">
    <property type="entry name" value="P-loop_NTPase"/>
</dbReference>
<dbReference type="PANTHER" id="PTHR43553:SF24">
    <property type="entry name" value="ENERGY-COUPLING FACTOR TRANSPORTER ATP-BINDING PROTEIN ECFA1"/>
    <property type="match status" value="1"/>
</dbReference>
<dbReference type="SUPFAM" id="SSF52540">
    <property type="entry name" value="P-loop containing nucleoside triphosphate hydrolases"/>
    <property type="match status" value="2"/>
</dbReference>
<protein>
    <submittedName>
        <fullName evidence="10">Energy-coupling factor transporter ATPase</fullName>
    </submittedName>
</protein>
<keyword evidence="11" id="KW-1185">Reference proteome</keyword>
<comment type="subcellular location">
    <subcellularLocation>
        <location evidence="1">Cell membrane</location>
        <topology evidence="1">Peripheral membrane protein</topology>
    </subcellularLocation>
</comment>
<dbReference type="RefSeq" id="WP_135225538.1">
    <property type="nucleotide sequence ID" value="NZ_CP132508.1"/>
</dbReference>
<dbReference type="Pfam" id="PF00005">
    <property type="entry name" value="ABC_tran"/>
    <property type="match status" value="2"/>
</dbReference>
<dbReference type="PROSITE" id="PS00211">
    <property type="entry name" value="ABC_TRANSPORTER_1"/>
    <property type="match status" value="1"/>
</dbReference>
<dbReference type="SMART" id="SM00382">
    <property type="entry name" value="AAA"/>
    <property type="match status" value="2"/>
</dbReference>
<reference evidence="10 11" key="1">
    <citation type="submission" date="2023-08" db="EMBL/GenBank/DDBJ databases">
        <title>Genome sequence of Thermaerobacter compostii strain Ins1, a spore-forming filamentous bacterium isolated from a deep geothermal reservoir.</title>
        <authorList>
            <person name="Bregnard D."/>
            <person name="Gonzalez D."/>
            <person name="Junier P."/>
        </authorList>
    </citation>
    <scope>NUCLEOTIDE SEQUENCE [LARGE SCALE GENOMIC DNA]</scope>
    <source>
        <strain evidence="10 11">Ins1</strain>
    </source>
</reference>
<gene>
    <name evidence="10" type="ORF">Q5761_06550</name>
</gene>
<evidence type="ECO:0000256" key="5">
    <source>
        <dbReference type="ARBA" id="ARBA00022741"/>
    </source>
</evidence>
<dbReference type="NCBIfam" id="NF010167">
    <property type="entry name" value="PRK13648.1"/>
    <property type="match status" value="2"/>
</dbReference>
<keyword evidence="7" id="KW-1278">Translocase</keyword>
<evidence type="ECO:0000313" key="11">
    <source>
        <dbReference type="Proteomes" id="UP001304683"/>
    </source>
</evidence>
<keyword evidence="5" id="KW-0547">Nucleotide-binding</keyword>
<dbReference type="PANTHER" id="PTHR43553">
    <property type="entry name" value="HEAVY METAL TRANSPORTER"/>
    <property type="match status" value="1"/>
</dbReference>
<dbReference type="InterPro" id="IPR050095">
    <property type="entry name" value="ECF_ABC_transporter_ATP-bd"/>
</dbReference>
<evidence type="ECO:0000256" key="2">
    <source>
        <dbReference type="ARBA" id="ARBA00005417"/>
    </source>
</evidence>
<evidence type="ECO:0000256" key="7">
    <source>
        <dbReference type="ARBA" id="ARBA00022967"/>
    </source>
</evidence>
<organism evidence="10 11">
    <name type="scientific">Thermaerobacter composti</name>
    <dbReference type="NCBI Taxonomy" id="554949"/>
    <lineage>
        <taxon>Bacteria</taxon>
        <taxon>Bacillati</taxon>
        <taxon>Bacillota</taxon>
        <taxon>Clostridia</taxon>
        <taxon>Eubacteriales</taxon>
        <taxon>Clostridiales Family XVII. Incertae Sedis</taxon>
        <taxon>Thermaerobacter</taxon>
    </lineage>
</organism>
<feature type="domain" description="ABC transporter" evidence="9">
    <location>
        <begin position="6"/>
        <end position="244"/>
    </location>
</feature>